<evidence type="ECO:0000313" key="4">
    <source>
        <dbReference type="Proteomes" id="UP000645257"/>
    </source>
</evidence>
<dbReference type="Gene3D" id="2.10.70.40">
    <property type="entry name" value="peptidoglycan hydrolase"/>
    <property type="match status" value="1"/>
</dbReference>
<dbReference type="SMART" id="SM00047">
    <property type="entry name" value="LYZ2"/>
    <property type="match status" value="1"/>
</dbReference>
<dbReference type="Pfam" id="PF01832">
    <property type="entry name" value="Glucosaminidase"/>
    <property type="match status" value="1"/>
</dbReference>
<dbReference type="Proteomes" id="UP000645257">
    <property type="component" value="Unassembled WGS sequence"/>
</dbReference>
<name>A0A918NXE3_9NEIS</name>
<dbReference type="EMBL" id="BMYX01000001">
    <property type="protein sequence ID" value="GGY04707.1"/>
    <property type="molecule type" value="Genomic_DNA"/>
</dbReference>
<evidence type="ECO:0000259" key="2">
    <source>
        <dbReference type="SMART" id="SM00047"/>
    </source>
</evidence>
<feature type="domain" description="Mannosyl-glycoprotein endo-beta-N-acetylglucosamidase-like" evidence="2">
    <location>
        <begin position="77"/>
        <end position="232"/>
    </location>
</feature>
<dbReference type="InterPro" id="IPR002901">
    <property type="entry name" value="MGlyc_endo_b_GlcNAc-like_dom"/>
</dbReference>
<dbReference type="PANTHER" id="PTHR33308">
    <property type="entry name" value="PEPTIDOGLYCAN HYDROLASE FLGJ"/>
    <property type="match status" value="1"/>
</dbReference>
<dbReference type="RefSeq" id="WP_229804437.1">
    <property type="nucleotide sequence ID" value="NZ_BMYX01000001.1"/>
</dbReference>
<comment type="caution">
    <text evidence="3">The sequence shown here is derived from an EMBL/GenBank/DDBJ whole genome shotgun (WGS) entry which is preliminary data.</text>
</comment>
<dbReference type="GO" id="GO:0071973">
    <property type="term" value="P:bacterial-type flagellum-dependent cell motility"/>
    <property type="evidence" value="ECO:0007669"/>
    <property type="project" value="TreeGrafter"/>
</dbReference>
<dbReference type="GO" id="GO:0004040">
    <property type="term" value="F:amidase activity"/>
    <property type="evidence" value="ECO:0007669"/>
    <property type="project" value="InterPro"/>
</dbReference>
<accession>A0A918NXE3</accession>
<reference evidence="3" key="2">
    <citation type="submission" date="2020-09" db="EMBL/GenBank/DDBJ databases">
        <authorList>
            <person name="Sun Q."/>
            <person name="Kim S."/>
        </authorList>
    </citation>
    <scope>NUCLEOTIDE SEQUENCE</scope>
    <source>
        <strain evidence="3">KCTC 32182</strain>
    </source>
</reference>
<dbReference type="AlphaFoldDB" id="A0A918NXE3"/>
<organism evidence="3 4">
    <name type="scientific">Paludibacterium paludis</name>
    <dbReference type="NCBI Taxonomy" id="1225769"/>
    <lineage>
        <taxon>Bacteria</taxon>
        <taxon>Pseudomonadati</taxon>
        <taxon>Pseudomonadota</taxon>
        <taxon>Betaproteobacteria</taxon>
        <taxon>Neisseriales</taxon>
        <taxon>Chromobacteriaceae</taxon>
        <taxon>Paludibacterium</taxon>
    </lineage>
</organism>
<sequence>MIDFPALGNDVVSAREFPPLPQDGGGAGFGALMRETRQDVERFITSGEGWGGAASGLSPEARAAMLRAGQAPSTGAAGALPEDARAFLDQIMPFARDAGRRLGVAADIIAAHAALESGWGGKPLRDRDGKNRYNLFGIKADAGWQGDSELAATREHGAGGDYATSARFRAYGSLAEGFDDYARFLGANPRYRGALGAGSDAGAFARGLARAGYATDPAYADKLMATVARIRDMARAR</sequence>
<dbReference type="Gene3D" id="1.10.530.10">
    <property type="match status" value="1"/>
</dbReference>
<dbReference type="PANTHER" id="PTHR33308:SF9">
    <property type="entry name" value="PEPTIDOGLYCAN HYDROLASE FLGJ"/>
    <property type="match status" value="1"/>
</dbReference>
<reference evidence="3" key="1">
    <citation type="journal article" date="2014" name="Int. J. Syst. Evol. Microbiol.">
        <title>Complete genome sequence of Corynebacterium casei LMG S-19264T (=DSM 44701T), isolated from a smear-ripened cheese.</title>
        <authorList>
            <consortium name="US DOE Joint Genome Institute (JGI-PGF)"/>
            <person name="Walter F."/>
            <person name="Albersmeier A."/>
            <person name="Kalinowski J."/>
            <person name="Ruckert C."/>
        </authorList>
    </citation>
    <scope>NUCLEOTIDE SEQUENCE</scope>
    <source>
        <strain evidence="3">KCTC 32182</strain>
    </source>
</reference>
<protein>
    <recommendedName>
        <fullName evidence="2">Mannosyl-glycoprotein endo-beta-N-acetylglucosamidase-like domain-containing protein</fullName>
    </recommendedName>
</protein>
<keyword evidence="4" id="KW-1185">Reference proteome</keyword>
<evidence type="ECO:0000313" key="3">
    <source>
        <dbReference type="EMBL" id="GGY04707.1"/>
    </source>
</evidence>
<keyword evidence="1" id="KW-0378">Hydrolase</keyword>
<proteinExistence type="predicted"/>
<evidence type="ECO:0000256" key="1">
    <source>
        <dbReference type="ARBA" id="ARBA00022801"/>
    </source>
</evidence>
<dbReference type="InterPro" id="IPR051056">
    <property type="entry name" value="Glycosyl_Hydrolase_73"/>
</dbReference>
<gene>
    <name evidence="3" type="ORF">GCM10011289_04050</name>
</gene>